<evidence type="ECO:0000259" key="14">
    <source>
        <dbReference type="PROSITE" id="PS50089"/>
    </source>
</evidence>
<evidence type="ECO:0000256" key="5">
    <source>
        <dbReference type="ARBA" id="ARBA00022707"/>
    </source>
</evidence>
<keyword evidence="8" id="KW-0833">Ubl conjugation pathway</keyword>
<dbReference type="EC" id="2.3.2.27" evidence="3"/>
<dbReference type="InterPro" id="IPR045194">
    <property type="entry name" value="MGRN1/RNF157-like"/>
</dbReference>
<gene>
    <name evidence="15" type="ORF">CSSPJE1EN1_LOCUS13232</name>
</gene>
<evidence type="ECO:0000313" key="15">
    <source>
        <dbReference type="EMBL" id="CAK9267754.1"/>
    </source>
</evidence>
<dbReference type="SMART" id="SM00184">
    <property type="entry name" value="RING"/>
    <property type="match status" value="1"/>
</dbReference>
<evidence type="ECO:0000256" key="10">
    <source>
        <dbReference type="ARBA" id="ARBA00023288"/>
    </source>
</evidence>
<evidence type="ECO:0000256" key="6">
    <source>
        <dbReference type="ARBA" id="ARBA00022723"/>
    </source>
</evidence>
<proteinExistence type="inferred from homology"/>
<protein>
    <recommendedName>
        <fullName evidence="3">RING-type E3 ubiquitin transferase</fullName>
        <ecNumber evidence="3">2.3.2.27</ecNumber>
    </recommendedName>
</protein>
<dbReference type="PANTHER" id="PTHR22996:SF0">
    <property type="entry name" value="RE60872P-RELATED"/>
    <property type="match status" value="1"/>
</dbReference>
<keyword evidence="6" id="KW-0479">Metal-binding</keyword>
<reference evidence="15 16" key="1">
    <citation type="submission" date="2024-02" db="EMBL/GenBank/DDBJ databases">
        <authorList>
            <consortium name="ELIXIR-Norway"/>
            <consortium name="Elixir Norway"/>
        </authorList>
    </citation>
    <scope>NUCLEOTIDE SEQUENCE [LARGE SCALE GENOMIC DNA]</scope>
</reference>
<dbReference type="Pfam" id="PF26192">
    <property type="entry name" value="RNF157-like_N"/>
    <property type="match status" value="1"/>
</dbReference>
<feature type="compositionally biased region" description="Polar residues" evidence="13">
    <location>
        <begin position="13"/>
        <end position="22"/>
    </location>
</feature>
<dbReference type="Gene3D" id="3.30.40.10">
    <property type="entry name" value="Zinc/RING finger domain, C3HC4 (zinc finger)"/>
    <property type="match status" value="1"/>
</dbReference>
<feature type="domain" description="RING-type" evidence="14">
    <location>
        <begin position="322"/>
        <end position="361"/>
    </location>
</feature>
<dbReference type="EMBL" id="OZ020097">
    <property type="protein sequence ID" value="CAK9267754.1"/>
    <property type="molecule type" value="Genomic_DNA"/>
</dbReference>
<evidence type="ECO:0000256" key="3">
    <source>
        <dbReference type="ARBA" id="ARBA00012483"/>
    </source>
</evidence>
<evidence type="ECO:0000256" key="2">
    <source>
        <dbReference type="ARBA" id="ARBA00004906"/>
    </source>
</evidence>
<keyword evidence="16" id="KW-1185">Reference proteome</keyword>
<name>A0ABP0WLK4_9BRYO</name>
<keyword evidence="9" id="KW-0862">Zinc</keyword>
<dbReference type="PROSITE" id="PS50089">
    <property type="entry name" value="ZF_RING_2"/>
    <property type="match status" value="1"/>
</dbReference>
<organism evidence="15 16">
    <name type="scientific">Sphagnum jensenii</name>
    <dbReference type="NCBI Taxonomy" id="128206"/>
    <lineage>
        <taxon>Eukaryota</taxon>
        <taxon>Viridiplantae</taxon>
        <taxon>Streptophyta</taxon>
        <taxon>Embryophyta</taxon>
        <taxon>Bryophyta</taxon>
        <taxon>Sphagnophytina</taxon>
        <taxon>Sphagnopsida</taxon>
        <taxon>Sphagnales</taxon>
        <taxon>Sphagnaceae</taxon>
        <taxon>Sphagnum</taxon>
    </lineage>
</organism>
<dbReference type="Proteomes" id="UP001497444">
    <property type="component" value="Chromosome 2"/>
</dbReference>
<keyword evidence="7 12" id="KW-0863">Zinc-finger</keyword>
<dbReference type="SUPFAM" id="SSF57850">
    <property type="entry name" value="RING/U-box"/>
    <property type="match status" value="1"/>
</dbReference>
<dbReference type="InterPro" id="IPR058981">
    <property type="entry name" value="MGRN1/RNF157-like_N"/>
</dbReference>
<dbReference type="InterPro" id="IPR013083">
    <property type="entry name" value="Znf_RING/FYVE/PHD"/>
</dbReference>
<feature type="compositionally biased region" description="Polar residues" evidence="13">
    <location>
        <begin position="383"/>
        <end position="403"/>
    </location>
</feature>
<feature type="region of interest" description="Disordered" evidence="13">
    <location>
        <begin position="380"/>
        <end position="403"/>
    </location>
</feature>
<comment type="catalytic activity">
    <reaction evidence="1">
        <text>S-ubiquitinyl-[E2 ubiquitin-conjugating enzyme]-L-cysteine + [acceptor protein]-L-lysine = [E2 ubiquitin-conjugating enzyme]-L-cysteine + N(6)-ubiquitinyl-[acceptor protein]-L-lysine.</text>
        <dbReference type="EC" id="2.3.2.27"/>
    </reaction>
</comment>
<keyword evidence="4" id="KW-0808">Transferase</keyword>
<evidence type="ECO:0000256" key="8">
    <source>
        <dbReference type="ARBA" id="ARBA00022786"/>
    </source>
</evidence>
<evidence type="ECO:0000256" key="11">
    <source>
        <dbReference type="ARBA" id="ARBA00025721"/>
    </source>
</evidence>
<dbReference type="InterPro" id="IPR045195">
    <property type="entry name" value="LOG2-like_mRING_C3HC5"/>
</dbReference>
<dbReference type="CDD" id="cd16789">
    <property type="entry name" value="mRING-HC-C3HC5_MGRN1-like"/>
    <property type="match status" value="1"/>
</dbReference>
<feature type="region of interest" description="Disordered" evidence="13">
    <location>
        <begin position="1"/>
        <end position="39"/>
    </location>
</feature>
<evidence type="ECO:0000313" key="16">
    <source>
        <dbReference type="Proteomes" id="UP001497444"/>
    </source>
</evidence>
<evidence type="ECO:0000256" key="4">
    <source>
        <dbReference type="ARBA" id="ARBA00022679"/>
    </source>
</evidence>
<comment type="pathway">
    <text evidence="2">Protein modification; protein ubiquitination.</text>
</comment>
<evidence type="ECO:0000256" key="7">
    <source>
        <dbReference type="ARBA" id="ARBA00022771"/>
    </source>
</evidence>
<dbReference type="PANTHER" id="PTHR22996">
    <property type="entry name" value="MAHOGUNIN"/>
    <property type="match status" value="1"/>
</dbReference>
<comment type="similarity">
    <text evidence="11">Belongs to the RING-type zinc finger family. LOG2 subfamily.</text>
</comment>
<evidence type="ECO:0000256" key="9">
    <source>
        <dbReference type="ARBA" id="ARBA00022833"/>
    </source>
</evidence>
<accession>A0ABP0WLK4</accession>
<dbReference type="InterPro" id="IPR001841">
    <property type="entry name" value="Znf_RING"/>
</dbReference>
<evidence type="ECO:0000256" key="13">
    <source>
        <dbReference type="SAM" id="MobiDB-lite"/>
    </source>
</evidence>
<dbReference type="Pfam" id="PF13920">
    <property type="entry name" value="zf-C3HC4_3"/>
    <property type="match status" value="1"/>
</dbReference>
<evidence type="ECO:0000256" key="1">
    <source>
        <dbReference type="ARBA" id="ARBA00000900"/>
    </source>
</evidence>
<keyword evidence="10" id="KW-0449">Lipoprotein</keyword>
<evidence type="ECO:0000256" key="12">
    <source>
        <dbReference type="PROSITE-ProRule" id="PRU00175"/>
    </source>
</evidence>
<keyword evidence="5" id="KW-0519">Myristate</keyword>
<sequence>MGGGQSSRRNSRIQHNSGIQQSPGTIPPPTGYPGAHVIPLPGPAPYPPPPGPYSTSGYHMPYYYPPNYNGAMTSAHYFQQGYHPSNGQYFMNAPPQGYRTAGPVPPQIRSTSPSTIPEVAEHQKANTIQNDVNLKKATLRLEKDEENPGFHLVAFSFDATVSGSICIFFLAKEGPNCSLTSLKPHIYMPVCVHFEKGLGQKFQQAPGTGVDLSLFDEKELLKGGSEENVFPLVVRTETAPKSPFADVSSRENESLGAPLPNWVHSQTTQAVIEKKDDGSYHVRVVKQIIWVGGIRYELQEIYGIENSRGGGEFDDSDIGKECVICMSEPRDTTVLPCRHMCMCSDCAKVLRYQTNRCPICRTPVERLLEIKVPKNDFVDPSSGVESSTFCLTSGSGTSNSKES</sequence>